<gene>
    <name evidence="5" type="ordered locus">EBL_c17010</name>
</gene>
<dbReference type="Gene3D" id="1.20.120.530">
    <property type="entry name" value="GntR ligand-binding domain-like"/>
    <property type="match status" value="1"/>
</dbReference>
<accession>I2B8E1</accession>
<dbReference type="STRING" id="630626.EBL_c17010"/>
<reference evidence="5 6" key="1">
    <citation type="journal article" date="2012" name="J. Bacteriol.">
        <title>Complete genome sequence of the B12-producing Shimwellia blattae strain DSM 4481, isolated from a cockroach.</title>
        <authorList>
            <person name="Brzuszkiewicz E."/>
            <person name="Waschkowitz T."/>
            <person name="Wiezer A."/>
            <person name="Daniel R."/>
        </authorList>
    </citation>
    <scope>NUCLEOTIDE SEQUENCE [LARGE SCALE GENOMIC DNA]</scope>
    <source>
        <strain evidence="6">ATCC 29907 / DSM 4481 / JCM 1650 / NBRC 105725 / CDC 9005-74</strain>
    </source>
</reference>
<dbReference type="InterPro" id="IPR000524">
    <property type="entry name" value="Tscrpt_reg_HTH_GntR"/>
</dbReference>
<organism evidence="5 6">
    <name type="scientific">Shimwellia blattae (strain ATCC 29907 / DSM 4481 / JCM 1650 / NBRC 105725 / CDC 9005-74)</name>
    <name type="common">Escherichia blattae</name>
    <dbReference type="NCBI Taxonomy" id="630626"/>
    <lineage>
        <taxon>Bacteria</taxon>
        <taxon>Pseudomonadati</taxon>
        <taxon>Pseudomonadota</taxon>
        <taxon>Gammaproteobacteria</taxon>
        <taxon>Enterobacterales</taxon>
        <taxon>Enterobacteriaceae</taxon>
        <taxon>Shimwellia</taxon>
    </lineage>
</organism>
<dbReference type="eggNOG" id="COG1802">
    <property type="taxonomic scope" value="Bacteria"/>
</dbReference>
<evidence type="ECO:0000256" key="3">
    <source>
        <dbReference type="ARBA" id="ARBA00023163"/>
    </source>
</evidence>
<dbReference type="InterPro" id="IPR036390">
    <property type="entry name" value="WH_DNA-bd_sf"/>
</dbReference>
<keyword evidence="1" id="KW-0805">Transcription regulation</keyword>
<evidence type="ECO:0000313" key="5">
    <source>
        <dbReference type="EMBL" id="AFJ46795.1"/>
    </source>
</evidence>
<dbReference type="PATRIC" id="fig|630626.3.peg.1647"/>
<dbReference type="GO" id="GO:0003700">
    <property type="term" value="F:DNA-binding transcription factor activity"/>
    <property type="evidence" value="ECO:0007669"/>
    <property type="project" value="InterPro"/>
</dbReference>
<evidence type="ECO:0000256" key="2">
    <source>
        <dbReference type="ARBA" id="ARBA00023125"/>
    </source>
</evidence>
<evidence type="ECO:0000313" key="6">
    <source>
        <dbReference type="Proteomes" id="UP000001955"/>
    </source>
</evidence>
<dbReference type="GO" id="GO:0003677">
    <property type="term" value="F:DNA binding"/>
    <property type="evidence" value="ECO:0007669"/>
    <property type="project" value="UniProtKB-KW"/>
</dbReference>
<dbReference type="Pfam" id="PF00392">
    <property type="entry name" value="GntR"/>
    <property type="match status" value="1"/>
</dbReference>
<dbReference type="EMBL" id="CP001560">
    <property type="protein sequence ID" value="AFJ46795.1"/>
    <property type="molecule type" value="Genomic_DNA"/>
</dbReference>
<dbReference type="RefSeq" id="WP_002443257.1">
    <property type="nucleotide sequence ID" value="NC_017910.1"/>
</dbReference>
<keyword evidence="2" id="KW-0238">DNA-binding</keyword>
<accession>K6VJ02</accession>
<proteinExistence type="predicted"/>
<dbReference type="Pfam" id="PF07729">
    <property type="entry name" value="FCD"/>
    <property type="match status" value="1"/>
</dbReference>
<feature type="domain" description="GntR C-terminal" evidence="4">
    <location>
        <begin position="159"/>
        <end position="287"/>
    </location>
</feature>
<dbReference type="InterPro" id="IPR011711">
    <property type="entry name" value="GntR_C"/>
</dbReference>
<dbReference type="Gene3D" id="1.10.10.10">
    <property type="entry name" value="Winged helix-like DNA-binding domain superfamily/Winged helix DNA-binding domain"/>
    <property type="match status" value="2"/>
</dbReference>
<name>I2B8E1_SHIBC</name>
<dbReference type="HOGENOM" id="CLU_082415_0_0_6"/>
<protein>
    <submittedName>
        <fullName evidence="5">Transcriptional regulator</fullName>
    </submittedName>
</protein>
<dbReference type="PANTHER" id="PTHR43537">
    <property type="entry name" value="TRANSCRIPTIONAL REGULATOR, GNTR FAMILY"/>
    <property type="match status" value="1"/>
</dbReference>
<dbReference type="InterPro" id="IPR036388">
    <property type="entry name" value="WH-like_DNA-bd_sf"/>
</dbReference>
<dbReference type="InterPro" id="IPR008920">
    <property type="entry name" value="TF_FadR/GntR_C"/>
</dbReference>
<dbReference type="Proteomes" id="UP000001955">
    <property type="component" value="Chromosome"/>
</dbReference>
<dbReference type="SUPFAM" id="SSF46785">
    <property type="entry name" value="Winged helix' DNA-binding domain"/>
    <property type="match status" value="2"/>
</dbReference>
<keyword evidence="3" id="KW-0804">Transcription</keyword>
<dbReference type="OrthoDB" id="9799812at2"/>
<dbReference type="AlphaFoldDB" id="I2B8E1"/>
<dbReference type="SUPFAM" id="SSF48008">
    <property type="entry name" value="GntR ligand-binding domain-like"/>
    <property type="match status" value="1"/>
</dbReference>
<evidence type="ECO:0000256" key="1">
    <source>
        <dbReference type="ARBA" id="ARBA00023015"/>
    </source>
</evidence>
<sequence length="301" mass="34773">MSRPRHLRTSVINQFLDSIARGHLTSPLPSQNALAEAFSISRTTVRHILEHLVEQQILRRQGRQYIICATPHIHSQTAIQALPHEEQYQHVEQAFYGMINQRKLRPGQHFTELELARETGAAPQVVREFLLRFSRYSLTESEARGSWRMKTFESDWAGQLFELRELLETHALAKFMALPGDDPRWLQARDLLARHRQLRNTIGGDFRLFAGLDREFHALLLSASQNIFFDQSLEIISVIFHFHYQWDERDLQQRNIVSVDQHMMILSAMLAGQRERAAALLHSHLDTAKQAMIQALAASAQ</sequence>
<keyword evidence="6" id="KW-1185">Reference proteome</keyword>
<dbReference type="SMART" id="SM00895">
    <property type="entry name" value="FCD"/>
    <property type="match status" value="1"/>
</dbReference>
<dbReference type="PANTHER" id="PTHR43537:SF51">
    <property type="entry name" value="HTH-TYPE TRANSCRIPTIONAL REGULATOR LGOR-RELATED"/>
    <property type="match status" value="1"/>
</dbReference>
<dbReference type="PRINTS" id="PR00035">
    <property type="entry name" value="HTHGNTR"/>
</dbReference>
<dbReference type="KEGG" id="ebt:EBL_c17010"/>
<evidence type="ECO:0000259" key="4">
    <source>
        <dbReference type="SMART" id="SM00895"/>
    </source>
</evidence>